<gene>
    <name evidence="7" type="ORF">SM757_16180</name>
</gene>
<dbReference type="Proteomes" id="UP001293718">
    <property type="component" value="Unassembled WGS sequence"/>
</dbReference>
<dbReference type="Pfam" id="PF01810">
    <property type="entry name" value="LysE"/>
    <property type="match status" value="1"/>
</dbReference>
<feature type="transmembrane region" description="Helical" evidence="6">
    <location>
        <begin position="71"/>
        <end position="91"/>
    </location>
</feature>
<evidence type="ECO:0000256" key="4">
    <source>
        <dbReference type="ARBA" id="ARBA00022989"/>
    </source>
</evidence>
<comment type="subcellular location">
    <subcellularLocation>
        <location evidence="1">Cell membrane</location>
        <topology evidence="1">Multi-pass membrane protein</topology>
    </subcellularLocation>
</comment>
<evidence type="ECO:0000256" key="6">
    <source>
        <dbReference type="SAM" id="Phobius"/>
    </source>
</evidence>
<comment type="caution">
    <text evidence="7">The sequence shown here is derived from an EMBL/GenBank/DDBJ whole genome shotgun (WGS) entry which is preliminary data.</text>
</comment>
<feature type="transmembrane region" description="Helical" evidence="6">
    <location>
        <begin position="12"/>
        <end position="30"/>
    </location>
</feature>
<protein>
    <submittedName>
        <fullName evidence="7">LysE family transporter</fullName>
    </submittedName>
</protein>
<feature type="transmembrane region" description="Helical" evidence="6">
    <location>
        <begin position="182"/>
        <end position="199"/>
    </location>
</feature>
<evidence type="ECO:0000256" key="1">
    <source>
        <dbReference type="ARBA" id="ARBA00004651"/>
    </source>
</evidence>
<dbReference type="RefSeq" id="WP_322466283.1">
    <property type="nucleotide sequence ID" value="NZ_JAXOJX010000026.1"/>
</dbReference>
<evidence type="ECO:0000256" key="5">
    <source>
        <dbReference type="ARBA" id="ARBA00023136"/>
    </source>
</evidence>
<keyword evidence="3 6" id="KW-0812">Transmembrane</keyword>
<sequence>MTVSTSVFVQGWLSMAGLIVAIGAQNAFVLRQGLLRAHVGPVVALCALSDAVLVFAGVLGLGGLLREAPALMAPLRWAGALYLLWFGWNAARRAWRGDSALAAGGASQSRAGVLLTTAALTWLNPHVWLDTVLLIGALGAQQAQPAVFAAGASTASVMWFTALGFGAAALAPKLAQPRTWRCVDALVALAMGAVAWQLLAV</sequence>
<organism evidence="7 8">
    <name type="scientific">Azohydromonas lata</name>
    <dbReference type="NCBI Taxonomy" id="45677"/>
    <lineage>
        <taxon>Bacteria</taxon>
        <taxon>Pseudomonadati</taxon>
        <taxon>Pseudomonadota</taxon>
        <taxon>Betaproteobacteria</taxon>
        <taxon>Burkholderiales</taxon>
        <taxon>Sphaerotilaceae</taxon>
        <taxon>Azohydromonas</taxon>
    </lineage>
</organism>
<keyword evidence="5 6" id="KW-0472">Membrane</keyword>
<feature type="transmembrane region" description="Helical" evidence="6">
    <location>
        <begin position="146"/>
        <end position="170"/>
    </location>
</feature>
<accession>A0ABU5IG74</accession>
<dbReference type="EMBL" id="JAXOJX010000026">
    <property type="protein sequence ID" value="MDZ5458114.1"/>
    <property type="molecule type" value="Genomic_DNA"/>
</dbReference>
<evidence type="ECO:0000313" key="7">
    <source>
        <dbReference type="EMBL" id="MDZ5458114.1"/>
    </source>
</evidence>
<feature type="transmembrane region" description="Helical" evidence="6">
    <location>
        <begin position="42"/>
        <end position="65"/>
    </location>
</feature>
<feature type="transmembrane region" description="Helical" evidence="6">
    <location>
        <begin position="112"/>
        <end position="140"/>
    </location>
</feature>
<dbReference type="PANTHER" id="PTHR30086:SF20">
    <property type="entry name" value="ARGININE EXPORTER PROTEIN ARGO-RELATED"/>
    <property type="match status" value="1"/>
</dbReference>
<dbReference type="PANTHER" id="PTHR30086">
    <property type="entry name" value="ARGININE EXPORTER PROTEIN ARGO"/>
    <property type="match status" value="1"/>
</dbReference>
<dbReference type="InterPro" id="IPR001123">
    <property type="entry name" value="LeuE-type"/>
</dbReference>
<name>A0ABU5IG74_9BURK</name>
<evidence type="ECO:0000256" key="3">
    <source>
        <dbReference type="ARBA" id="ARBA00022692"/>
    </source>
</evidence>
<keyword evidence="4 6" id="KW-1133">Transmembrane helix</keyword>
<evidence type="ECO:0000256" key="2">
    <source>
        <dbReference type="ARBA" id="ARBA00022475"/>
    </source>
</evidence>
<evidence type="ECO:0000313" key="8">
    <source>
        <dbReference type="Proteomes" id="UP001293718"/>
    </source>
</evidence>
<keyword evidence="8" id="KW-1185">Reference proteome</keyword>
<keyword evidence="2" id="KW-1003">Cell membrane</keyword>
<reference evidence="7 8" key="1">
    <citation type="submission" date="2023-11" db="EMBL/GenBank/DDBJ databases">
        <title>Draft genome of Azohydromonas lata strain H1 (DSM1123), a polyhydroxyalkanoate producer.</title>
        <authorList>
            <person name="Traversa D."/>
            <person name="D'Addabbo P."/>
            <person name="Pazzani C."/>
            <person name="Manzari C."/>
            <person name="Chiara M."/>
            <person name="Scrascia M."/>
        </authorList>
    </citation>
    <scope>NUCLEOTIDE SEQUENCE [LARGE SCALE GENOMIC DNA]</scope>
    <source>
        <strain evidence="7 8">H1</strain>
    </source>
</reference>
<proteinExistence type="predicted"/>